<accession>A0A6B0TV26</accession>
<evidence type="ECO:0000256" key="1">
    <source>
        <dbReference type="SAM" id="SignalP"/>
    </source>
</evidence>
<dbReference type="AlphaFoldDB" id="A0A6B0TV26"/>
<feature type="chain" id="PRO_5025557069" evidence="1">
    <location>
        <begin position="22"/>
        <end position="78"/>
    </location>
</feature>
<dbReference type="EMBL" id="GIFC01001826">
    <property type="protein sequence ID" value="MXU83909.1"/>
    <property type="molecule type" value="Transcribed_RNA"/>
</dbReference>
<sequence>MAAKWITCVGLCFANKASVSCLFVRSASLDETKTHFSSGRFSSHTTFSMALPTRPVPPVTRMTFSGGDAMLLIWNGVV</sequence>
<proteinExistence type="predicted"/>
<protein>
    <submittedName>
        <fullName evidence="2">Putative secreted protein</fullName>
    </submittedName>
</protein>
<feature type="signal peptide" evidence="1">
    <location>
        <begin position="1"/>
        <end position="21"/>
    </location>
</feature>
<evidence type="ECO:0000313" key="2">
    <source>
        <dbReference type="EMBL" id="MXU83909.1"/>
    </source>
</evidence>
<keyword evidence="1" id="KW-0732">Signal</keyword>
<organism evidence="2">
    <name type="scientific">Ixodes ricinus</name>
    <name type="common">Common tick</name>
    <name type="synonym">Acarus ricinus</name>
    <dbReference type="NCBI Taxonomy" id="34613"/>
    <lineage>
        <taxon>Eukaryota</taxon>
        <taxon>Metazoa</taxon>
        <taxon>Ecdysozoa</taxon>
        <taxon>Arthropoda</taxon>
        <taxon>Chelicerata</taxon>
        <taxon>Arachnida</taxon>
        <taxon>Acari</taxon>
        <taxon>Parasitiformes</taxon>
        <taxon>Ixodida</taxon>
        <taxon>Ixodoidea</taxon>
        <taxon>Ixodidae</taxon>
        <taxon>Ixodinae</taxon>
        <taxon>Ixodes</taxon>
    </lineage>
</organism>
<name>A0A6B0TV26_IXORI</name>
<reference evidence="2" key="1">
    <citation type="submission" date="2019-12" db="EMBL/GenBank/DDBJ databases">
        <title>An insight into the sialome of adult female Ixodes ricinus ticks feeding for 6 days.</title>
        <authorList>
            <person name="Perner J."/>
            <person name="Ribeiro J.M.C."/>
        </authorList>
    </citation>
    <scope>NUCLEOTIDE SEQUENCE</scope>
    <source>
        <strain evidence="2">Semi-engorged</strain>
        <tissue evidence="2">Salivary glands</tissue>
    </source>
</reference>